<dbReference type="Proteomes" id="UP000799767">
    <property type="component" value="Unassembled WGS sequence"/>
</dbReference>
<feature type="transmembrane region" description="Helical" evidence="6">
    <location>
        <begin position="262"/>
        <end position="285"/>
    </location>
</feature>
<evidence type="ECO:0000313" key="8">
    <source>
        <dbReference type="EMBL" id="KAF2481355.1"/>
    </source>
</evidence>
<keyword evidence="9" id="KW-1185">Reference proteome</keyword>
<keyword evidence="4 6" id="KW-0472">Membrane</keyword>
<gene>
    <name evidence="8" type="ORF">BDY17DRAFT_312073</name>
</gene>
<evidence type="ECO:0000256" key="2">
    <source>
        <dbReference type="ARBA" id="ARBA00022692"/>
    </source>
</evidence>
<feature type="transmembrane region" description="Helical" evidence="6">
    <location>
        <begin position="223"/>
        <end position="250"/>
    </location>
</feature>
<dbReference type="GO" id="GO:0016020">
    <property type="term" value="C:membrane"/>
    <property type="evidence" value="ECO:0007669"/>
    <property type="project" value="UniProtKB-SubCell"/>
</dbReference>
<dbReference type="InterPro" id="IPR020846">
    <property type="entry name" value="MFS_dom"/>
</dbReference>
<dbReference type="EMBL" id="MU001638">
    <property type="protein sequence ID" value="KAF2481355.1"/>
    <property type="molecule type" value="Genomic_DNA"/>
</dbReference>
<proteinExistence type="predicted"/>
<feature type="transmembrane region" description="Helical" evidence="6">
    <location>
        <begin position="196"/>
        <end position="217"/>
    </location>
</feature>
<feature type="compositionally biased region" description="Basic and acidic residues" evidence="5">
    <location>
        <begin position="22"/>
        <end position="35"/>
    </location>
</feature>
<keyword evidence="3 6" id="KW-1133">Transmembrane helix</keyword>
<feature type="region of interest" description="Disordered" evidence="5">
    <location>
        <begin position="1"/>
        <end position="79"/>
    </location>
</feature>
<comment type="subcellular location">
    <subcellularLocation>
        <location evidence="1">Membrane</location>
        <topology evidence="1">Multi-pass membrane protein</topology>
    </subcellularLocation>
</comment>
<dbReference type="PANTHER" id="PTHR23507:SF40">
    <property type="entry name" value="TETRACYCLINE-EFFLUX TRANSPORTER"/>
    <property type="match status" value="1"/>
</dbReference>
<evidence type="ECO:0000256" key="6">
    <source>
        <dbReference type="SAM" id="Phobius"/>
    </source>
</evidence>
<evidence type="ECO:0000256" key="5">
    <source>
        <dbReference type="SAM" id="MobiDB-lite"/>
    </source>
</evidence>
<dbReference type="RefSeq" id="XP_033587925.1">
    <property type="nucleotide sequence ID" value="XM_033735597.1"/>
</dbReference>
<accession>A0A6A6PN71</accession>
<dbReference type="PROSITE" id="PS50850">
    <property type="entry name" value="MFS"/>
    <property type="match status" value="1"/>
</dbReference>
<dbReference type="InterPro" id="IPR036259">
    <property type="entry name" value="MFS_trans_sf"/>
</dbReference>
<dbReference type="PANTHER" id="PTHR23507">
    <property type="entry name" value="ZGC:174356"/>
    <property type="match status" value="1"/>
</dbReference>
<dbReference type="GO" id="GO:0022857">
    <property type="term" value="F:transmembrane transporter activity"/>
    <property type="evidence" value="ECO:0007669"/>
    <property type="project" value="InterPro"/>
</dbReference>
<evidence type="ECO:0000313" key="9">
    <source>
        <dbReference type="Proteomes" id="UP000799767"/>
    </source>
</evidence>
<dbReference type="OrthoDB" id="3026777at2759"/>
<feature type="transmembrane region" description="Helical" evidence="6">
    <location>
        <begin position="165"/>
        <end position="184"/>
    </location>
</feature>
<evidence type="ECO:0000259" key="7">
    <source>
        <dbReference type="PROSITE" id="PS50850"/>
    </source>
</evidence>
<dbReference type="AlphaFoldDB" id="A0A6A6PN71"/>
<dbReference type="SUPFAM" id="SSF103473">
    <property type="entry name" value="MFS general substrate transporter"/>
    <property type="match status" value="1"/>
</dbReference>
<keyword evidence="2 6" id="KW-0812">Transmembrane</keyword>
<name>A0A6A6PN71_9PEZI</name>
<feature type="transmembrane region" description="Helical" evidence="6">
    <location>
        <begin position="547"/>
        <end position="569"/>
    </location>
</feature>
<dbReference type="GeneID" id="54476599"/>
<evidence type="ECO:0000256" key="3">
    <source>
        <dbReference type="ARBA" id="ARBA00022989"/>
    </source>
</evidence>
<feature type="transmembrane region" description="Helical" evidence="6">
    <location>
        <begin position="484"/>
        <end position="505"/>
    </location>
</feature>
<reference evidence="8" key="1">
    <citation type="journal article" date="2020" name="Stud. Mycol.">
        <title>101 Dothideomycetes genomes: a test case for predicting lifestyles and emergence of pathogens.</title>
        <authorList>
            <person name="Haridas S."/>
            <person name="Albert R."/>
            <person name="Binder M."/>
            <person name="Bloem J."/>
            <person name="Labutti K."/>
            <person name="Salamov A."/>
            <person name="Andreopoulos B."/>
            <person name="Baker S."/>
            <person name="Barry K."/>
            <person name="Bills G."/>
            <person name="Bluhm B."/>
            <person name="Cannon C."/>
            <person name="Castanera R."/>
            <person name="Culley D."/>
            <person name="Daum C."/>
            <person name="Ezra D."/>
            <person name="Gonzalez J."/>
            <person name="Henrissat B."/>
            <person name="Kuo A."/>
            <person name="Liang C."/>
            <person name="Lipzen A."/>
            <person name="Lutzoni F."/>
            <person name="Magnuson J."/>
            <person name="Mondo S."/>
            <person name="Nolan M."/>
            <person name="Ohm R."/>
            <person name="Pangilinan J."/>
            <person name="Park H.-J."/>
            <person name="Ramirez L."/>
            <person name="Alfaro M."/>
            <person name="Sun H."/>
            <person name="Tritt A."/>
            <person name="Yoshinaga Y."/>
            <person name="Zwiers L.-H."/>
            <person name="Turgeon B."/>
            <person name="Goodwin S."/>
            <person name="Spatafora J."/>
            <person name="Crous P."/>
            <person name="Grigoriev I."/>
        </authorList>
    </citation>
    <scope>NUCLEOTIDE SEQUENCE</scope>
    <source>
        <strain evidence="8">CBS 113389</strain>
    </source>
</reference>
<feature type="transmembrane region" description="Helical" evidence="6">
    <location>
        <begin position="415"/>
        <end position="438"/>
    </location>
</feature>
<feature type="transmembrane region" description="Helical" evidence="6">
    <location>
        <begin position="376"/>
        <end position="403"/>
    </location>
</feature>
<feature type="transmembrane region" description="Helical" evidence="6">
    <location>
        <begin position="94"/>
        <end position="112"/>
    </location>
</feature>
<dbReference type="InterPro" id="IPR005829">
    <property type="entry name" value="Sugar_transporter_CS"/>
</dbReference>
<organism evidence="8 9">
    <name type="scientific">Neohortaea acidophila</name>
    <dbReference type="NCBI Taxonomy" id="245834"/>
    <lineage>
        <taxon>Eukaryota</taxon>
        <taxon>Fungi</taxon>
        <taxon>Dikarya</taxon>
        <taxon>Ascomycota</taxon>
        <taxon>Pezizomycotina</taxon>
        <taxon>Dothideomycetes</taxon>
        <taxon>Dothideomycetidae</taxon>
        <taxon>Mycosphaerellales</taxon>
        <taxon>Teratosphaeriaceae</taxon>
        <taxon>Neohortaea</taxon>
    </lineage>
</organism>
<evidence type="ECO:0000256" key="1">
    <source>
        <dbReference type="ARBA" id="ARBA00004141"/>
    </source>
</evidence>
<feature type="transmembrane region" description="Helical" evidence="6">
    <location>
        <begin position="291"/>
        <end position="313"/>
    </location>
</feature>
<dbReference type="Gene3D" id="1.20.1250.20">
    <property type="entry name" value="MFS general substrate transporter like domains"/>
    <property type="match status" value="1"/>
</dbReference>
<dbReference type="PROSITE" id="PS00216">
    <property type="entry name" value="SUGAR_TRANSPORT_1"/>
    <property type="match status" value="1"/>
</dbReference>
<feature type="domain" description="Major facilitator superfamily (MFS) profile" evidence="7">
    <location>
        <begin position="102"/>
        <end position="574"/>
    </location>
</feature>
<protein>
    <submittedName>
        <fullName evidence="8">Major facilitator superfamily domain-containing protein</fullName>
    </submittedName>
</protein>
<dbReference type="InterPro" id="IPR011701">
    <property type="entry name" value="MFS"/>
</dbReference>
<sequence length="586" mass="63602">MESSDGAIEAEIQLDGQALEQEQSRRKESAGKKNAEIAQPGVSKSIYRDDREDAVDEESPLLAREQHDEPDSPPPPWLEEDEFAHLPWHKRPSIFWIIAPFFLVACAFGGIITPKINLILELVCQKYFQERMLLDPGFTMVPVDFRGGENDQCRIPEVQSGVSMMMLWIGVLSGVAAAASSPKLGALSDRYGRKIVLIMTSFGMIGSEAIYICAATWPETFPVYLLLLAAVIDGLTGSFILAGAIVNAYAADCTPPARRNIVFAWFHACLFTGIAIGPILAGYIVKATGQIVVVFWILTGVHFVFIAFIALAVPESLSKKRQMIAREKHESAVSSYSHDGPPSDWIDTLRAMNPFEPLKVLWPTGPGSSTALRRNLFFLAAVDTICFGVAMGSMVVVIAYSNYMFGWTTFESGRFLTIVNSSRVFCLLVILPTITRLVRGRPAKTGLRKSTGCDSFDLSVVRAAVFMDTLGYVGFSLARSGGVLTLAGAVAAVGGIASPTLQSSLTKHIPADRTGQLLGATSLLHAVARVIAPAVFNGIYAGTVKNFPQTVFVCLASTFGLAFLISWFVKPHGKLLAHVNVWMASR</sequence>
<feature type="transmembrane region" description="Helical" evidence="6">
    <location>
        <begin position="517"/>
        <end position="541"/>
    </location>
</feature>
<dbReference type="Pfam" id="PF07690">
    <property type="entry name" value="MFS_1"/>
    <property type="match status" value="1"/>
</dbReference>
<evidence type="ECO:0000256" key="4">
    <source>
        <dbReference type="ARBA" id="ARBA00023136"/>
    </source>
</evidence>